<feature type="region of interest" description="Disordered" evidence="1">
    <location>
        <begin position="120"/>
        <end position="139"/>
    </location>
</feature>
<feature type="domain" description="BTB" evidence="2">
    <location>
        <begin position="16"/>
        <end position="117"/>
    </location>
</feature>
<dbReference type="Proteomes" id="UP001374579">
    <property type="component" value="Unassembled WGS sequence"/>
</dbReference>
<evidence type="ECO:0000256" key="1">
    <source>
        <dbReference type="SAM" id="MobiDB-lite"/>
    </source>
</evidence>
<dbReference type="Gene3D" id="3.30.710.10">
    <property type="entry name" value="Potassium Channel Kv1.1, Chain A"/>
    <property type="match status" value="1"/>
</dbReference>
<accession>A0AAN9BK79</accession>
<dbReference type="InterPro" id="IPR003131">
    <property type="entry name" value="T1-type_BTB"/>
</dbReference>
<protein>
    <recommendedName>
        <fullName evidence="2">BTB domain-containing protein</fullName>
    </recommendedName>
</protein>
<gene>
    <name evidence="3" type="ORF">V1264_017920</name>
</gene>
<sequence>MSRHHHHNNYEQRDNKVLRLNVGGSFYTTTRPTFQRHPNSLLARIASGQEHCSRDDRNFLVIDRDGNVFRHILNYLRSGRLHLPDGFREVSLMREEAAYYELPGLVADLDGMLENRRRQQMRRGRGRGNNPPDRKISASVGDLQLLQEDDDLDFIEDSWIGGTLQ</sequence>
<proteinExistence type="predicted"/>
<dbReference type="Pfam" id="PF02214">
    <property type="entry name" value="BTB_2"/>
    <property type="match status" value="1"/>
</dbReference>
<organism evidence="3 4">
    <name type="scientific">Littorina saxatilis</name>
    <dbReference type="NCBI Taxonomy" id="31220"/>
    <lineage>
        <taxon>Eukaryota</taxon>
        <taxon>Metazoa</taxon>
        <taxon>Spiralia</taxon>
        <taxon>Lophotrochozoa</taxon>
        <taxon>Mollusca</taxon>
        <taxon>Gastropoda</taxon>
        <taxon>Caenogastropoda</taxon>
        <taxon>Littorinimorpha</taxon>
        <taxon>Littorinoidea</taxon>
        <taxon>Littorinidae</taxon>
        <taxon>Littorina</taxon>
    </lineage>
</organism>
<keyword evidence="4" id="KW-1185">Reference proteome</keyword>
<evidence type="ECO:0000313" key="4">
    <source>
        <dbReference type="Proteomes" id="UP001374579"/>
    </source>
</evidence>
<dbReference type="InterPro" id="IPR011333">
    <property type="entry name" value="SKP1/BTB/POZ_sf"/>
</dbReference>
<dbReference type="SMART" id="SM00225">
    <property type="entry name" value="BTB"/>
    <property type="match status" value="1"/>
</dbReference>
<evidence type="ECO:0000259" key="2">
    <source>
        <dbReference type="SMART" id="SM00225"/>
    </source>
</evidence>
<evidence type="ECO:0000313" key="3">
    <source>
        <dbReference type="EMBL" id="KAK7106693.1"/>
    </source>
</evidence>
<name>A0AAN9BK79_9CAEN</name>
<reference evidence="3 4" key="1">
    <citation type="submission" date="2024-02" db="EMBL/GenBank/DDBJ databases">
        <title>Chromosome-scale genome assembly of the rough periwinkle Littorina saxatilis.</title>
        <authorList>
            <person name="De Jode A."/>
            <person name="Faria R."/>
            <person name="Formenti G."/>
            <person name="Sims Y."/>
            <person name="Smith T.P."/>
            <person name="Tracey A."/>
            <person name="Wood J.M.D."/>
            <person name="Zagrodzka Z.B."/>
            <person name="Johannesson K."/>
            <person name="Butlin R.K."/>
            <person name="Leder E.H."/>
        </authorList>
    </citation>
    <scope>NUCLEOTIDE SEQUENCE [LARGE SCALE GENOMIC DNA]</scope>
    <source>
        <strain evidence="3">Snail1</strain>
        <tissue evidence="3">Muscle</tissue>
    </source>
</reference>
<dbReference type="PANTHER" id="PTHR14499">
    <property type="entry name" value="POTASSIUM CHANNEL TETRAMERIZATION DOMAIN-CONTAINING"/>
    <property type="match status" value="1"/>
</dbReference>
<dbReference type="GO" id="GO:0051260">
    <property type="term" value="P:protein homooligomerization"/>
    <property type="evidence" value="ECO:0007669"/>
    <property type="project" value="InterPro"/>
</dbReference>
<dbReference type="EMBL" id="JBAMIC010000007">
    <property type="protein sequence ID" value="KAK7106693.1"/>
    <property type="molecule type" value="Genomic_DNA"/>
</dbReference>
<dbReference type="InterPro" id="IPR000210">
    <property type="entry name" value="BTB/POZ_dom"/>
</dbReference>
<dbReference type="SUPFAM" id="SSF54695">
    <property type="entry name" value="POZ domain"/>
    <property type="match status" value="1"/>
</dbReference>
<dbReference type="AlphaFoldDB" id="A0AAN9BK79"/>
<comment type="caution">
    <text evidence="3">The sequence shown here is derived from an EMBL/GenBank/DDBJ whole genome shotgun (WGS) entry which is preliminary data.</text>
</comment>
<dbReference type="PANTHER" id="PTHR14499:SF136">
    <property type="entry name" value="GH08630P"/>
    <property type="match status" value="1"/>
</dbReference>